<proteinExistence type="predicted"/>
<keyword evidence="1" id="KW-0472">Membrane</keyword>
<keyword evidence="1" id="KW-1133">Transmembrane helix</keyword>
<dbReference type="AlphaFoldDB" id="A0A975BUM5"/>
<reference evidence="2" key="1">
    <citation type="journal article" date="2021" name="Microb. Physiol.">
        <title>Proteogenomic Insights into the Physiology of Marine, Sulfate-Reducing, Filamentous Desulfonema limicola and Desulfonema magnum.</title>
        <authorList>
            <person name="Schnaars V."/>
            <person name="Wohlbrand L."/>
            <person name="Scheve S."/>
            <person name="Hinrichs C."/>
            <person name="Reinhardt R."/>
            <person name="Rabus R."/>
        </authorList>
    </citation>
    <scope>NUCLEOTIDE SEQUENCE</scope>
    <source>
        <strain evidence="2">4be13</strain>
    </source>
</reference>
<dbReference type="EMBL" id="CP061800">
    <property type="protein sequence ID" value="QTA92135.1"/>
    <property type="molecule type" value="Genomic_DNA"/>
</dbReference>
<keyword evidence="3" id="KW-1185">Reference proteome</keyword>
<organism evidence="2 3">
    <name type="scientific">Desulfonema magnum</name>
    <dbReference type="NCBI Taxonomy" id="45655"/>
    <lineage>
        <taxon>Bacteria</taxon>
        <taxon>Pseudomonadati</taxon>
        <taxon>Thermodesulfobacteriota</taxon>
        <taxon>Desulfobacteria</taxon>
        <taxon>Desulfobacterales</taxon>
        <taxon>Desulfococcaceae</taxon>
        <taxon>Desulfonema</taxon>
    </lineage>
</organism>
<name>A0A975BUM5_9BACT</name>
<feature type="transmembrane region" description="Helical" evidence="1">
    <location>
        <begin position="6"/>
        <end position="26"/>
    </location>
</feature>
<protein>
    <submittedName>
        <fullName evidence="2">Uncharacterized protein</fullName>
    </submittedName>
</protein>
<gene>
    <name evidence="2" type="ORF">dnm_082110</name>
</gene>
<sequence>MKYQYYIIAGIIVALEISKVFLIQFLKKQQEKKEETENLN</sequence>
<evidence type="ECO:0000256" key="1">
    <source>
        <dbReference type="SAM" id="Phobius"/>
    </source>
</evidence>
<evidence type="ECO:0000313" key="3">
    <source>
        <dbReference type="Proteomes" id="UP000663722"/>
    </source>
</evidence>
<evidence type="ECO:0000313" key="2">
    <source>
        <dbReference type="EMBL" id="QTA92135.1"/>
    </source>
</evidence>
<dbReference type="Proteomes" id="UP000663722">
    <property type="component" value="Chromosome"/>
</dbReference>
<accession>A0A975BUM5</accession>
<keyword evidence="1" id="KW-0812">Transmembrane</keyword>
<dbReference type="KEGG" id="dmm:dnm_082110"/>